<sequence length="71" mass="7288">MWPTPQLTPHPHKKAAARPGEEDEGGRLGGTDQAGLPWGYGSRARDCAGQSSLSEIRSPTGSAAGSQAVST</sequence>
<evidence type="ECO:0000256" key="1">
    <source>
        <dbReference type="SAM" id="MobiDB-lite"/>
    </source>
</evidence>
<evidence type="ECO:0000313" key="3">
    <source>
        <dbReference type="Proteomes" id="UP001499986"/>
    </source>
</evidence>
<name>A0ABN3I8U0_9ACTN</name>
<organism evidence="2 3">
    <name type="scientific">Streptomyces coeruleofuscus</name>
    <dbReference type="NCBI Taxonomy" id="66879"/>
    <lineage>
        <taxon>Bacteria</taxon>
        <taxon>Bacillati</taxon>
        <taxon>Actinomycetota</taxon>
        <taxon>Actinomycetes</taxon>
        <taxon>Kitasatosporales</taxon>
        <taxon>Streptomycetaceae</taxon>
        <taxon>Streptomyces</taxon>
    </lineage>
</organism>
<comment type="caution">
    <text evidence="2">The sequence shown here is derived from an EMBL/GenBank/DDBJ whole genome shotgun (WGS) entry which is preliminary data.</text>
</comment>
<protein>
    <submittedName>
        <fullName evidence="2">Uncharacterized protein</fullName>
    </submittedName>
</protein>
<keyword evidence="3" id="KW-1185">Reference proteome</keyword>
<evidence type="ECO:0000313" key="2">
    <source>
        <dbReference type="EMBL" id="GAA2397951.1"/>
    </source>
</evidence>
<feature type="compositionally biased region" description="Polar residues" evidence="1">
    <location>
        <begin position="49"/>
        <end position="71"/>
    </location>
</feature>
<dbReference type="Proteomes" id="UP001499986">
    <property type="component" value="Unassembled WGS sequence"/>
</dbReference>
<proteinExistence type="predicted"/>
<feature type="region of interest" description="Disordered" evidence="1">
    <location>
        <begin position="1"/>
        <end position="71"/>
    </location>
</feature>
<gene>
    <name evidence="2" type="ORF">GCM10010255_32650</name>
</gene>
<accession>A0ABN3I8U0</accession>
<dbReference type="EMBL" id="BAAASE010000004">
    <property type="protein sequence ID" value="GAA2397951.1"/>
    <property type="molecule type" value="Genomic_DNA"/>
</dbReference>
<reference evidence="2 3" key="1">
    <citation type="journal article" date="2019" name="Int. J. Syst. Evol. Microbiol.">
        <title>The Global Catalogue of Microorganisms (GCM) 10K type strain sequencing project: providing services to taxonomists for standard genome sequencing and annotation.</title>
        <authorList>
            <consortium name="The Broad Institute Genomics Platform"/>
            <consortium name="The Broad Institute Genome Sequencing Center for Infectious Disease"/>
            <person name="Wu L."/>
            <person name="Ma J."/>
        </authorList>
    </citation>
    <scope>NUCLEOTIDE SEQUENCE [LARGE SCALE GENOMIC DNA]</scope>
    <source>
        <strain evidence="2 3">JCM 4358</strain>
    </source>
</reference>